<evidence type="ECO:0000256" key="2">
    <source>
        <dbReference type="ARBA" id="ARBA00009500"/>
    </source>
</evidence>
<keyword evidence="3" id="KW-0964">Secreted</keyword>
<dbReference type="AlphaFoldDB" id="A0A9J6E133"/>
<dbReference type="Pfam" id="PF00079">
    <property type="entry name" value="Serpin"/>
    <property type="match status" value="1"/>
</dbReference>
<dbReference type="GO" id="GO:0004867">
    <property type="term" value="F:serine-type endopeptidase inhibitor activity"/>
    <property type="evidence" value="ECO:0007669"/>
    <property type="project" value="UniProtKB-KW"/>
</dbReference>
<evidence type="ECO:0000259" key="8">
    <source>
        <dbReference type="SMART" id="SM00093"/>
    </source>
</evidence>
<name>A0A9J6E133_RHIMP</name>
<dbReference type="InterPro" id="IPR023795">
    <property type="entry name" value="Serpin_CS"/>
</dbReference>
<sequence length="383" mass="43125">MLSSIGSCLLRFAIGMHMELRSEHEHGNILCSPFITGTALSMVAFGAGGNTSKQLFSALHLARCSDGVDEHLSTQMGNLSEHSPKTSLLTANRLYIDARFQVLETYRLLVERLFETSVELVDFTYDAERARSEINSWISDQTESKVTHLLPKDSVDNSTRMVLINALYFKAFWERPFRLRKTRTFSMNPKREVDVVMMHMHGELNFAYDDQLLSVAIELPYKGGHCSLVIFLPYEVDGLRSVEERLSVDTLRLALSQLSPGRVALTMPKFKIAIKTDLEHTLKRLGVRDVFRPGVANLSGIVDSGDLWLSDIFHETYFRVEEDGTESAAGTVEVSGANASWPPRDPSDLTYIDVDHPFLFVVRDNVQDVILLMGSLIDLREGY</sequence>
<dbReference type="Gene3D" id="3.30.497.10">
    <property type="entry name" value="Antithrombin, subunit I, domain 2"/>
    <property type="match status" value="1"/>
</dbReference>
<keyword evidence="5" id="KW-0722">Serine protease inhibitor</keyword>
<keyword evidence="4" id="KW-0646">Protease inhibitor</keyword>
<dbReference type="CDD" id="cd00172">
    <property type="entry name" value="serpin"/>
    <property type="match status" value="1"/>
</dbReference>
<evidence type="ECO:0000256" key="6">
    <source>
        <dbReference type="ARBA" id="ARBA00023180"/>
    </source>
</evidence>
<dbReference type="InterPro" id="IPR042185">
    <property type="entry name" value="Serpin_sf_2"/>
</dbReference>
<evidence type="ECO:0000256" key="1">
    <source>
        <dbReference type="ARBA" id="ARBA00004613"/>
    </source>
</evidence>
<dbReference type="PROSITE" id="PS00284">
    <property type="entry name" value="SERPIN"/>
    <property type="match status" value="1"/>
</dbReference>
<dbReference type="VEuPathDB" id="VectorBase:LOC119168348"/>
<comment type="subcellular location">
    <subcellularLocation>
        <location evidence="1">Secreted</location>
    </subcellularLocation>
</comment>
<dbReference type="SMART" id="SM00093">
    <property type="entry name" value="SERPIN"/>
    <property type="match status" value="1"/>
</dbReference>
<comment type="caution">
    <text evidence="9">The sequence shown here is derived from an EMBL/GenBank/DDBJ whole genome shotgun (WGS) entry which is preliminary data.</text>
</comment>
<protein>
    <recommendedName>
        <fullName evidence="8">Serpin domain-containing protein</fullName>
    </recommendedName>
</protein>
<dbReference type="EMBL" id="JABSTU010000006">
    <property type="protein sequence ID" value="KAH8027744.1"/>
    <property type="molecule type" value="Genomic_DNA"/>
</dbReference>
<comment type="similarity">
    <text evidence="2 7">Belongs to the serpin family.</text>
</comment>
<organism evidence="9 10">
    <name type="scientific">Rhipicephalus microplus</name>
    <name type="common">Cattle tick</name>
    <name type="synonym">Boophilus microplus</name>
    <dbReference type="NCBI Taxonomy" id="6941"/>
    <lineage>
        <taxon>Eukaryota</taxon>
        <taxon>Metazoa</taxon>
        <taxon>Ecdysozoa</taxon>
        <taxon>Arthropoda</taxon>
        <taxon>Chelicerata</taxon>
        <taxon>Arachnida</taxon>
        <taxon>Acari</taxon>
        <taxon>Parasitiformes</taxon>
        <taxon>Ixodida</taxon>
        <taxon>Ixodoidea</taxon>
        <taxon>Ixodidae</taxon>
        <taxon>Rhipicephalinae</taxon>
        <taxon>Rhipicephalus</taxon>
        <taxon>Boophilus</taxon>
    </lineage>
</organism>
<evidence type="ECO:0000256" key="7">
    <source>
        <dbReference type="RuleBase" id="RU000411"/>
    </source>
</evidence>
<reference evidence="9" key="1">
    <citation type="journal article" date="2020" name="Cell">
        <title>Large-Scale Comparative Analyses of Tick Genomes Elucidate Their Genetic Diversity and Vector Capacities.</title>
        <authorList>
            <consortium name="Tick Genome and Microbiome Consortium (TIGMIC)"/>
            <person name="Jia N."/>
            <person name="Wang J."/>
            <person name="Shi W."/>
            <person name="Du L."/>
            <person name="Sun Y."/>
            <person name="Zhan W."/>
            <person name="Jiang J.F."/>
            <person name="Wang Q."/>
            <person name="Zhang B."/>
            <person name="Ji P."/>
            <person name="Bell-Sakyi L."/>
            <person name="Cui X.M."/>
            <person name="Yuan T.T."/>
            <person name="Jiang B.G."/>
            <person name="Yang W.F."/>
            <person name="Lam T.T."/>
            <person name="Chang Q.C."/>
            <person name="Ding S.J."/>
            <person name="Wang X.J."/>
            <person name="Zhu J.G."/>
            <person name="Ruan X.D."/>
            <person name="Zhao L."/>
            <person name="Wei J.T."/>
            <person name="Ye R.Z."/>
            <person name="Que T.C."/>
            <person name="Du C.H."/>
            <person name="Zhou Y.H."/>
            <person name="Cheng J.X."/>
            <person name="Dai P.F."/>
            <person name="Guo W.B."/>
            <person name="Han X.H."/>
            <person name="Huang E.J."/>
            <person name="Li L.F."/>
            <person name="Wei W."/>
            <person name="Gao Y.C."/>
            <person name="Liu J.Z."/>
            <person name="Shao H.Z."/>
            <person name="Wang X."/>
            <person name="Wang C.C."/>
            <person name="Yang T.C."/>
            <person name="Huo Q.B."/>
            <person name="Li W."/>
            <person name="Chen H.Y."/>
            <person name="Chen S.E."/>
            <person name="Zhou L.G."/>
            <person name="Ni X.B."/>
            <person name="Tian J.H."/>
            <person name="Sheng Y."/>
            <person name="Liu T."/>
            <person name="Pan Y.S."/>
            <person name="Xia L.Y."/>
            <person name="Li J."/>
            <person name="Zhao F."/>
            <person name="Cao W.C."/>
        </authorList>
    </citation>
    <scope>NUCLEOTIDE SEQUENCE</scope>
    <source>
        <strain evidence="9">Rmic-2018</strain>
    </source>
</reference>
<reference evidence="9" key="2">
    <citation type="submission" date="2021-09" db="EMBL/GenBank/DDBJ databases">
        <authorList>
            <person name="Jia N."/>
            <person name="Wang J."/>
            <person name="Shi W."/>
            <person name="Du L."/>
            <person name="Sun Y."/>
            <person name="Zhan W."/>
            <person name="Jiang J."/>
            <person name="Wang Q."/>
            <person name="Zhang B."/>
            <person name="Ji P."/>
            <person name="Sakyi L.B."/>
            <person name="Cui X."/>
            <person name="Yuan T."/>
            <person name="Jiang B."/>
            <person name="Yang W."/>
            <person name="Lam T.T.-Y."/>
            <person name="Chang Q."/>
            <person name="Ding S."/>
            <person name="Wang X."/>
            <person name="Zhu J."/>
            <person name="Ruan X."/>
            <person name="Zhao L."/>
            <person name="Wei J."/>
            <person name="Que T."/>
            <person name="Du C."/>
            <person name="Cheng J."/>
            <person name="Dai P."/>
            <person name="Han X."/>
            <person name="Huang E."/>
            <person name="Gao Y."/>
            <person name="Liu J."/>
            <person name="Shao H."/>
            <person name="Ye R."/>
            <person name="Li L."/>
            <person name="Wei W."/>
            <person name="Wang X."/>
            <person name="Wang C."/>
            <person name="Huo Q."/>
            <person name="Li W."/>
            <person name="Guo W."/>
            <person name="Chen H."/>
            <person name="Chen S."/>
            <person name="Zhou L."/>
            <person name="Zhou L."/>
            <person name="Ni X."/>
            <person name="Tian J."/>
            <person name="Zhou Y."/>
            <person name="Sheng Y."/>
            <person name="Liu T."/>
            <person name="Pan Y."/>
            <person name="Xia L."/>
            <person name="Li J."/>
            <person name="Zhao F."/>
            <person name="Cao W."/>
        </authorList>
    </citation>
    <scope>NUCLEOTIDE SEQUENCE</scope>
    <source>
        <strain evidence="9">Rmic-2018</strain>
        <tissue evidence="9">Larvae</tissue>
    </source>
</reference>
<dbReference type="PANTHER" id="PTHR11461">
    <property type="entry name" value="SERINE PROTEASE INHIBITOR, SERPIN"/>
    <property type="match status" value="1"/>
</dbReference>
<keyword evidence="6" id="KW-0325">Glycoprotein</keyword>
<evidence type="ECO:0000256" key="4">
    <source>
        <dbReference type="ARBA" id="ARBA00022690"/>
    </source>
</evidence>
<gene>
    <name evidence="9" type="ORF">HPB51_008807</name>
</gene>
<dbReference type="InterPro" id="IPR023796">
    <property type="entry name" value="Serpin_dom"/>
</dbReference>
<keyword evidence="10" id="KW-1185">Reference proteome</keyword>
<dbReference type="InterPro" id="IPR036186">
    <property type="entry name" value="Serpin_sf"/>
</dbReference>
<evidence type="ECO:0000313" key="9">
    <source>
        <dbReference type="EMBL" id="KAH8027744.1"/>
    </source>
</evidence>
<dbReference type="SUPFAM" id="SSF56574">
    <property type="entry name" value="Serpins"/>
    <property type="match status" value="1"/>
</dbReference>
<evidence type="ECO:0000256" key="5">
    <source>
        <dbReference type="ARBA" id="ARBA00022900"/>
    </source>
</evidence>
<dbReference type="PANTHER" id="PTHR11461:SF211">
    <property type="entry name" value="GH10112P-RELATED"/>
    <property type="match status" value="1"/>
</dbReference>
<evidence type="ECO:0000313" key="10">
    <source>
        <dbReference type="Proteomes" id="UP000821866"/>
    </source>
</evidence>
<dbReference type="Gene3D" id="2.30.39.10">
    <property type="entry name" value="Alpha-1-antitrypsin, domain 1"/>
    <property type="match status" value="1"/>
</dbReference>
<dbReference type="GO" id="GO:0005615">
    <property type="term" value="C:extracellular space"/>
    <property type="evidence" value="ECO:0007669"/>
    <property type="project" value="InterPro"/>
</dbReference>
<dbReference type="InterPro" id="IPR042178">
    <property type="entry name" value="Serpin_sf_1"/>
</dbReference>
<accession>A0A9J6E133</accession>
<proteinExistence type="inferred from homology"/>
<feature type="domain" description="Serpin" evidence="8">
    <location>
        <begin position="14"/>
        <end position="379"/>
    </location>
</feature>
<dbReference type="Proteomes" id="UP000821866">
    <property type="component" value="Chromosome 4"/>
</dbReference>
<evidence type="ECO:0000256" key="3">
    <source>
        <dbReference type="ARBA" id="ARBA00022525"/>
    </source>
</evidence>
<dbReference type="InterPro" id="IPR000215">
    <property type="entry name" value="Serpin_fam"/>
</dbReference>